<keyword evidence="2" id="KW-1185">Reference proteome</keyword>
<proteinExistence type="predicted"/>
<dbReference type="EMBL" id="SRZC01000001">
    <property type="protein sequence ID" value="TGX84105.1"/>
    <property type="molecule type" value="Genomic_DNA"/>
</dbReference>
<comment type="caution">
    <text evidence="1">The sequence shown here is derived from an EMBL/GenBank/DDBJ whole genome shotgun (WGS) entry which is preliminary data.</text>
</comment>
<protein>
    <submittedName>
        <fullName evidence="1">PepSY domain-containing protein</fullName>
    </submittedName>
</protein>
<sequence length="477" mass="53732">MKGKSWRKWHKWLGIVFSFFLVMFSISGIILNHRHWYGNVNVSRNLLPESFHYDNWNNGLLRGTLKSGDSVLIYGTGGVFLTDTRASCFTEFSDGMPEGADARTIRSVVRTPSGELFALSPFNAYRHNGAEWKEFSAPWDKGDKGSDMIMKGDTLVILSRSKVYTAMPPYTEFTAHELKAPEDYTGKVSLFRTVLMLHSGELFGVPGKVVVDVLGILVIFFCISGILLWASGRGRMPKLFRISYKWHEFLGRKTIMITMLLCLTGWALRPPVLIALVKCSTPAVPYSVLDTKNAWQDKLRMVRHDADKGDWLLSTSEGFYSLKDFGSVPRRVEKTPPVSVMGLNVFEERDGKWLIGSFTGMYEWDRNSGVAVDAVTGEKAPETAGAPFGKLAVAGYSKDFACGKFFTTWYEGTEAIPQPQRYEGLPMSVWQLALEVHTGRIYTFMCGMEVLLWIFVAGIVAMLVFWSGWKIRKRSSK</sequence>
<gene>
    <name evidence="1" type="ORF">E5358_00245</name>
</gene>
<evidence type="ECO:0000313" key="1">
    <source>
        <dbReference type="EMBL" id="TGX84105.1"/>
    </source>
</evidence>
<reference evidence="1" key="1">
    <citation type="submission" date="2019-04" db="EMBL/GenBank/DDBJ databases">
        <title>Microbes associate with the intestines of laboratory mice.</title>
        <authorList>
            <person name="Navarre W."/>
            <person name="Wong E."/>
            <person name="Huang K."/>
            <person name="Tropini C."/>
            <person name="Ng K."/>
            <person name="Yu B."/>
        </authorList>
    </citation>
    <scope>NUCLEOTIDE SEQUENCE</scope>
    <source>
        <strain evidence="1">NM73_A23</strain>
    </source>
</reference>
<name>A0AC61QTZ2_9BACT</name>
<accession>A0AC61QTZ2</accession>
<organism evidence="1 2">
    <name type="scientific">Palleniella muris</name>
    <dbReference type="NCBI Taxonomy" id="3038145"/>
    <lineage>
        <taxon>Bacteria</taxon>
        <taxon>Pseudomonadati</taxon>
        <taxon>Bacteroidota</taxon>
        <taxon>Bacteroidia</taxon>
        <taxon>Bacteroidales</taxon>
        <taxon>Prevotellaceae</taxon>
        <taxon>Palleniella</taxon>
    </lineage>
</organism>
<evidence type="ECO:0000313" key="2">
    <source>
        <dbReference type="Proteomes" id="UP000308886"/>
    </source>
</evidence>
<dbReference type="Proteomes" id="UP000308886">
    <property type="component" value="Unassembled WGS sequence"/>
</dbReference>